<organism evidence="5 6">
    <name type="scientific">Paraburkholderia metrosideri</name>
    <dbReference type="NCBI Taxonomy" id="580937"/>
    <lineage>
        <taxon>Bacteria</taxon>
        <taxon>Pseudomonadati</taxon>
        <taxon>Pseudomonadota</taxon>
        <taxon>Betaproteobacteria</taxon>
        <taxon>Burkholderiales</taxon>
        <taxon>Burkholderiaceae</taxon>
        <taxon>Paraburkholderia</taxon>
    </lineage>
</organism>
<dbReference type="InterPro" id="IPR057326">
    <property type="entry name" value="KR_dom"/>
</dbReference>
<feature type="domain" description="Ketoreductase" evidence="4">
    <location>
        <begin position="3"/>
        <end position="185"/>
    </location>
</feature>
<evidence type="ECO:0000259" key="4">
    <source>
        <dbReference type="SMART" id="SM00822"/>
    </source>
</evidence>
<dbReference type="InterPro" id="IPR002347">
    <property type="entry name" value="SDR_fam"/>
</dbReference>
<dbReference type="SUPFAM" id="SSF51735">
    <property type="entry name" value="NAD(P)-binding Rossmann-fold domains"/>
    <property type="match status" value="1"/>
</dbReference>
<dbReference type="RefSeq" id="WP_201645954.1">
    <property type="nucleotide sequence ID" value="NZ_CAJHCP010000017.1"/>
</dbReference>
<proteinExistence type="inferred from homology"/>
<dbReference type="GO" id="GO:0018498">
    <property type="term" value="F:2,3-dihydroxy-2,3-dihydro-phenylpropionate dehydrogenase activity"/>
    <property type="evidence" value="ECO:0007669"/>
    <property type="project" value="UniProtKB-EC"/>
</dbReference>
<name>A0ABM8P5T9_9BURK</name>
<dbReference type="InterPro" id="IPR036291">
    <property type="entry name" value="NAD(P)-bd_dom_sf"/>
</dbReference>
<keyword evidence="6" id="KW-1185">Reference proteome</keyword>
<dbReference type="CDD" id="cd05374">
    <property type="entry name" value="17beta-HSD-like_SDR_c"/>
    <property type="match status" value="1"/>
</dbReference>
<protein>
    <submittedName>
        <fullName evidence="5">3-phenylpropionate-dihydrodiol/cinnamic acid-dihydrodiol dehydrogenase</fullName>
        <ecNumber evidence="5">1.3.1.87</ecNumber>
    </submittedName>
</protein>
<dbReference type="SMART" id="SM00822">
    <property type="entry name" value="PKS_KR"/>
    <property type="match status" value="1"/>
</dbReference>
<dbReference type="EC" id="1.3.1.87" evidence="5"/>
<keyword evidence="2 5" id="KW-0560">Oxidoreductase</keyword>
<accession>A0ABM8P5T9</accession>
<dbReference type="PANTHER" id="PTHR43976">
    <property type="entry name" value="SHORT CHAIN DEHYDROGENASE"/>
    <property type="match status" value="1"/>
</dbReference>
<dbReference type="PRINTS" id="PR00081">
    <property type="entry name" value="GDHRDH"/>
</dbReference>
<evidence type="ECO:0000256" key="2">
    <source>
        <dbReference type="ARBA" id="ARBA00023002"/>
    </source>
</evidence>
<sequence length="291" mass="30613">MAKIWLVTGSARGLGREIVEAALQAGEKVVATARDPRRLADLSARYGAQVHPVALDVTDPRAARDAVQAAVDAFGRLDVVVNNAGFGHLVPFEQTTEDDFRAQIDANFYGVVNVTRAALPVLRQQRAGHIIQISSVGGRVGIAGLSAYQAAKWAVGGFTEVISQELAPFGVHVTALEPGGMKTEWGAEARGATPELLPDYVPSVGAVIDMLKQYIGHETGDPAKVAQVVLKLAYHDALPAHLLLGSDALHFCGEGDKARTANAEAWRAVSTATDFSASATLPDFPAASTQA</sequence>
<dbReference type="Proteomes" id="UP000598032">
    <property type="component" value="Unassembled WGS sequence"/>
</dbReference>
<evidence type="ECO:0000256" key="1">
    <source>
        <dbReference type="ARBA" id="ARBA00006484"/>
    </source>
</evidence>
<dbReference type="PANTHER" id="PTHR43976:SF16">
    <property type="entry name" value="SHORT-CHAIN DEHYDROGENASE_REDUCTASE FAMILY PROTEIN"/>
    <property type="match status" value="1"/>
</dbReference>
<dbReference type="PRINTS" id="PR00080">
    <property type="entry name" value="SDRFAMILY"/>
</dbReference>
<evidence type="ECO:0000313" key="6">
    <source>
        <dbReference type="Proteomes" id="UP000598032"/>
    </source>
</evidence>
<evidence type="ECO:0000256" key="3">
    <source>
        <dbReference type="RuleBase" id="RU000363"/>
    </source>
</evidence>
<dbReference type="Pfam" id="PF00106">
    <property type="entry name" value="adh_short"/>
    <property type="match status" value="1"/>
</dbReference>
<gene>
    <name evidence="5" type="primary">hcaB_7</name>
    <name evidence="5" type="ORF">LMG28140_06063</name>
</gene>
<evidence type="ECO:0000313" key="5">
    <source>
        <dbReference type="EMBL" id="CAD6557086.1"/>
    </source>
</evidence>
<comment type="caution">
    <text evidence="5">The sequence shown here is derived from an EMBL/GenBank/DDBJ whole genome shotgun (WGS) entry which is preliminary data.</text>
</comment>
<reference evidence="5 6" key="1">
    <citation type="submission" date="2020-10" db="EMBL/GenBank/DDBJ databases">
        <authorList>
            <person name="Peeters C."/>
        </authorList>
    </citation>
    <scope>NUCLEOTIDE SEQUENCE [LARGE SCALE GENOMIC DNA]</scope>
    <source>
        <strain evidence="5 6">LMG 28140</strain>
    </source>
</reference>
<comment type="similarity">
    <text evidence="1 3">Belongs to the short-chain dehydrogenases/reductases (SDR) family.</text>
</comment>
<dbReference type="InterPro" id="IPR051911">
    <property type="entry name" value="SDR_oxidoreductase"/>
</dbReference>
<dbReference type="Gene3D" id="3.40.50.720">
    <property type="entry name" value="NAD(P)-binding Rossmann-like Domain"/>
    <property type="match status" value="1"/>
</dbReference>
<dbReference type="EMBL" id="CAJHCP010000017">
    <property type="protein sequence ID" value="CAD6557086.1"/>
    <property type="molecule type" value="Genomic_DNA"/>
</dbReference>